<dbReference type="InterPro" id="IPR012945">
    <property type="entry name" value="Tubulin-bd_cofactor_C_dom"/>
</dbReference>
<gene>
    <name evidence="4" type="ORF">MCOS_LOCUS2544</name>
</gene>
<dbReference type="PANTHER" id="PTHR16052:SF0">
    <property type="entry name" value="TBCC DOMAIN-CONTAINING PROTEIN 1"/>
    <property type="match status" value="1"/>
</dbReference>
<sequence length="471" mass="51963">MSEQYQLQFITESLVEIMELLSDSESLENEVNPNSNDDKRIPVGVLDSLSFLLEGTIDRMNSIKPLRDILFDPTCLPHVGYNELTKSFSLRSLHSWLRANICQCPFSVESCILKGSDIQWAAAHRESSVASPASRLSSSRQKIATNVHQLPPTAGFRGCVSLDRCRKSTVVLGPVESTLTLNDCEDCLVIAPTRRVIVSGSRRCTLHLLCPTRPLLLQPPTANSISNGCDIQSCISLTLAASGGERIGNEGIVLAPYHTTYPDLPRHLGKAGLNPNINLWDKPLLFAPIKLTEESDSLKRLPDVKLSAFMQSGVSVKKKACDVCQGAIIGRDCETSCRSSNDGAVEESFGSPIQRTPLIVPLPPVYAEMIDRRRAAYESWRQLIQEANLTEEEHALFSASIEQRFKSWLVESGMLTELQSLETASNYLGEITEHSCNPVEEVKTPTLSISPPPVQRRKLGRRQQLSPTTAI</sequence>
<organism evidence="4 5">
    <name type="scientific">Mesocestoides corti</name>
    <name type="common">Flatworm</name>
    <dbReference type="NCBI Taxonomy" id="53468"/>
    <lineage>
        <taxon>Eukaryota</taxon>
        <taxon>Metazoa</taxon>
        <taxon>Spiralia</taxon>
        <taxon>Lophotrochozoa</taxon>
        <taxon>Platyhelminthes</taxon>
        <taxon>Cestoda</taxon>
        <taxon>Eucestoda</taxon>
        <taxon>Cyclophyllidea</taxon>
        <taxon>Mesocestoididae</taxon>
        <taxon>Mesocestoides</taxon>
    </lineage>
</organism>
<dbReference type="Proteomes" id="UP000267029">
    <property type="component" value="Unassembled WGS sequence"/>
</dbReference>
<dbReference type="GO" id="GO:0051684">
    <property type="term" value="P:maintenance of Golgi location"/>
    <property type="evidence" value="ECO:0007669"/>
    <property type="project" value="TreeGrafter"/>
</dbReference>
<dbReference type="PANTHER" id="PTHR16052">
    <property type="entry name" value="TBCC DOMAIN-CONTAINING PROTEIN 1"/>
    <property type="match status" value="1"/>
</dbReference>
<comment type="similarity">
    <text evidence="1">Belongs to the TBCC family.</text>
</comment>
<evidence type="ECO:0000256" key="2">
    <source>
        <dbReference type="SAM" id="MobiDB-lite"/>
    </source>
</evidence>
<dbReference type="PROSITE" id="PS51329">
    <property type="entry name" value="C_CAP_COFACTOR_C"/>
    <property type="match status" value="1"/>
</dbReference>
<dbReference type="STRING" id="53468.A0A0R3U6W1"/>
<accession>A0A0R3U6W1</accession>
<feature type="region of interest" description="Disordered" evidence="2">
    <location>
        <begin position="442"/>
        <end position="471"/>
    </location>
</feature>
<dbReference type="OrthoDB" id="427777at2759"/>
<dbReference type="InterPro" id="IPR017901">
    <property type="entry name" value="C-CAP_CF_C-like"/>
</dbReference>
<evidence type="ECO:0000256" key="1">
    <source>
        <dbReference type="ARBA" id="ARBA00008848"/>
    </source>
</evidence>
<evidence type="ECO:0000313" key="4">
    <source>
        <dbReference type="EMBL" id="VDD76541.1"/>
    </source>
</evidence>
<dbReference type="EMBL" id="UXSR01000430">
    <property type="protein sequence ID" value="VDD76541.1"/>
    <property type="molecule type" value="Genomic_DNA"/>
</dbReference>
<name>A0A0R3U6W1_MESCO</name>
<dbReference type="Pfam" id="PF07986">
    <property type="entry name" value="TBCC"/>
    <property type="match status" value="1"/>
</dbReference>
<dbReference type="InterPro" id="IPR016098">
    <property type="entry name" value="CAP/MinC_C"/>
</dbReference>
<proteinExistence type="inferred from homology"/>
<feature type="domain" description="C-CAP/cofactor C-like" evidence="3">
    <location>
        <begin position="132"/>
        <end position="288"/>
    </location>
</feature>
<dbReference type="GO" id="GO:0031616">
    <property type="term" value="C:spindle pole centrosome"/>
    <property type="evidence" value="ECO:0007669"/>
    <property type="project" value="TreeGrafter"/>
</dbReference>
<protein>
    <recommendedName>
        <fullName evidence="3">C-CAP/cofactor C-like domain-containing protein</fullName>
    </recommendedName>
</protein>
<evidence type="ECO:0000259" key="3">
    <source>
        <dbReference type="PROSITE" id="PS51329"/>
    </source>
</evidence>
<dbReference type="InterPro" id="IPR039589">
    <property type="entry name" value="TBCC1"/>
</dbReference>
<reference evidence="4 5" key="1">
    <citation type="submission" date="2018-10" db="EMBL/GenBank/DDBJ databases">
        <authorList>
            <consortium name="Pathogen Informatics"/>
        </authorList>
    </citation>
    <scope>NUCLEOTIDE SEQUENCE [LARGE SCALE GENOMIC DNA]</scope>
</reference>
<dbReference type="AlphaFoldDB" id="A0A0R3U6W1"/>
<evidence type="ECO:0000313" key="5">
    <source>
        <dbReference type="Proteomes" id="UP000267029"/>
    </source>
</evidence>
<dbReference type="GO" id="GO:0051661">
    <property type="term" value="P:maintenance of centrosome location"/>
    <property type="evidence" value="ECO:0007669"/>
    <property type="project" value="TreeGrafter"/>
</dbReference>
<dbReference type="Gene3D" id="2.160.20.70">
    <property type="match status" value="1"/>
</dbReference>
<keyword evidence="5" id="KW-1185">Reference proteome</keyword>